<comment type="caution">
    <text evidence="1">The sequence shown here is derived from an EMBL/GenBank/DDBJ whole genome shotgun (WGS) entry which is preliminary data.</text>
</comment>
<evidence type="ECO:0000313" key="2">
    <source>
        <dbReference type="Proteomes" id="UP001497744"/>
    </source>
</evidence>
<organism evidence="1 2">
    <name type="scientific">Babesia caballi</name>
    <dbReference type="NCBI Taxonomy" id="5871"/>
    <lineage>
        <taxon>Eukaryota</taxon>
        <taxon>Sar</taxon>
        <taxon>Alveolata</taxon>
        <taxon>Apicomplexa</taxon>
        <taxon>Aconoidasida</taxon>
        <taxon>Piroplasmida</taxon>
        <taxon>Babesiidae</taxon>
        <taxon>Babesia</taxon>
    </lineage>
</organism>
<dbReference type="RefSeq" id="XP_067713355.1">
    <property type="nucleotide sequence ID" value="XM_067857254.1"/>
</dbReference>
<keyword evidence="2" id="KW-1185">Reference proteome</keyword>
<dbReference type="Proteomes" id="UP001497744">
    <property type="component" value="Unassembled WGS sequence"/>
</dbReference>
<sequence length="259" mass="27481">MRSFTGTDRLPALVAGEVDVVLVQVPGVGRHESARDDTAELGRDVGCDAGGDDGQGDVAEQEDCVDLPHGDVEEDDAAELLDGEAIQGRVGLHGLGVDDGELGMGFQFERRDGHGEVVVEFGQVACPLVDALGLLSVNVPSVEQDVVLLEGDGEVFLVVAIGGPHVQQHHAFRRHQAAVGERDHPLDLLVPIVDRLKDVLAATGLHLRERGVASAIVEEVGEHEGFPANLFLDNCDLAEEFGEGDVSEVALDRDVNEDV</sequence>
<dbReference type="GeneID" id="94192767"/>
<reference evidence="1 2" key="1">
    <citation type="submission" date="2021-06" db="EMBL/GenBank/DDBJ databases">
        <title>Genome sequence of Babesia caballi.</title>
        <authorList>
            <person name="Yamagishi J."/>
            <person name="Kidaka T."/>
            <person name="Ochi A."/>
        </authorList>
    </citation>
    <scope>NUCLEOTIDE SEQUENCE [LARGE SCALE GENOMIC DNA]</scope>
    <source>
        <strain evidence="1">USDA-D6B2</strain>
    </source>
</reference>
<name>A0AAV4LMS8_BABCB</name>
<protein>
    <submittedName>
        <fullName evidence="1">Deoxyribodipyrimidine photo-lyase</fullName>
    </submittedName>
</protein>
<gene>
    <name evidence="1" type="ORF">BcabD6B2_07190</name>
</gene>
<dbReference type="AlphaFoldDB" id="A0AAV4LMS8"/>
<dbReference type="EMBL" id="BPLF01000001">
    <property type="protein sequence ID" value="GIX61284.1"/>
    <property type="molecule type" value="Genomic_DNA"/>
</dbReference>
<evidence type="ECO:0000313" key="1">
    <source>
        <dbReference type="EMBL" id="GIX61284.1"/>
    </source>
</evidence>
<accession>A0AAV4LMS8</accession>
<proteinExistence type="predicted"/>